<accession>A0ABR4CEU9</accession>
<gene>
    <name evidence="2" type="ORF">VTL71DRAFT_16541</name>
</gene>
<comment type="caution">
    <text evidence="2">The sequence shown here is derived from an EMBL/GenBank/DDBJ whole genome shotgun (WGS) entry which is preliminary data.</text>
</comment>
<proteinExistence type="predicted"/>
<evidence type="ECO:0000313" key="3">
    <source>
        <dbReference type="Proteomes" id="UP001595075"/>
    </source>
</evidence>
<organism evidence="2 3">
    <name type="scientific">Oculimacula yallundae</name>
    <dbReference type="NCBI Taxonomy" id="86028"/>
    <lineage>
        <taxon>Eukaryota</taxon>
        <taxon>Fungi</taxon>
        <taxon>Dikarya</taxon>
        <taxon>Ascomycota</taxon>
        <taxon>Pezizomycotina</taxon>
        <taxon>Leotiomycetes</taxon>
        <taxon>Helotiales</taxon>
        <taxon>Ploettnerulaceae</taxon>
        <taxon>Oculimacula</taxon>
    </lineage>
</organism>
<feature type="region of interest" description="Disordered" evidence="1">
    <location>
        <begin position="111"/>
        <end position="136"/>
    </location>
</feature>
<protein>
    <submittedName>
        <fullName evidence="2">Uncharacterized protein</fullName>
    </submittedName>
</protein>
<dbReference type="EMBL" id="JAZHXI010000009">
    <property type="protein sequence ID" value="KAL2068443.1"/>
    <property type="molecule type" value="Genomic_DNA"/>
</dbReference>
<name>A0ABR4CEU9_9HELO</name>
<evidence type="ECO:0000256" key="1">
    <source>
        <dbReference type="SAM" id="MobiDB-lite"/>
    </source>
</evidence>
<dbReference type="Proteomes" id="UP001595075">
    <property type="component" value="Unassembled WGS sequence"/>
</dbReference>
<feature type="compositionally biased region" description="Acidic residues" evidence="1">
    <location>
        <begin position="122"/>
        <end position="136"/>
    </location>
</feature>
<keyword evidence="3" id="KW-1185">Reference proteome</keyword>
<sequence>MEARNNGWTRRARGPRFHQFCRFPLESRDSISRVALACPGPRLIEEGRITSAKFPVAVVRELGVVHLTTVGKAGFFLDGNEFWDELDERAWLWDSDTEANDHHVLVERLRRTERRSRGQPSDELEDSEDKGDGDDDVVTAIGSSNELSSAIDEVLRGGLQGRNMIIHHTHDSAMCSIRFVWYKQNKKKMQTTRPKKRARELIKSILAIFDSVL</sequence>
<reference evidence="2 3" key="1">
    <citation type="journal article" date="2024" name="Commun. Biol.">
        <title>Comparative genomic analysis of thermophilic fungi reveals convergent evolutionary adaptations and gene losses.</title>
        <authorList>
            <person name="Steindorff A.S."/>
            <person name="Aguilar-Pontes M.V."/>
            <person name="Robinson A.J."/>
            <person name="Andreopoulos B."/>
            <person name="LaButti K."/>
            <person name="Kuo A."/>
            <person name="Mondo S."/>
            <person name="Riley R."/>
            <person name="Otillar R."/>
            <person name="Haridas S."/>
            <person name="Lipzen A."/>
            <person name="Grimwood J."/>
            <person name="Schmutz J."/>
            <person name="Clum A."/>
            <person name="Reid I.D."/>
            <person name="Moisan M.C."/>
            <person name="Butler G."/>
            <person name="Nguyen T.T.M."/>
            <person name="Dewar K."/>
            <person name="Conant G."/>
            <person name="Drula E."/>
            <person name="Henrissat B."/>
            <person name="Hansel C."/>
            <person name="Singer S."/>
            <person name="Hutchinson M.I."/>
            <person name="de Vries R.P."/>
            <person name="Natvig D.O."/>
            <person name="Powell A.J."/>
            <person name="Tsang A."/>
            <person name="Grigoriev I.V."/>
        </authorList>
    </citation>
    <scope>NUCLEOTIDE SEQUENCE [LARGE SCALE GENOMIC DNA]</scope>
    <source>
        <strain evidence="2 3">CBS 494.80</strain>
    </source>
</reference>
<evidence type="ECO:0000313" key="2">
    <source>
        <dbReference type="EMBL" id="KAL2068443.1"/>
    </source>
</evidence>